<dbReference type="GO" id="GO:0016747">
    <property type="term" value="F:acyltransferase activity, transferring groups other than amino-acyl groups"/>
    <property type="evidence" value="ECO:0007669"/>
    <property type="project" value="InterPro"/>
</dbReference>
<evidence type="ECO:0000313" key="2">
    <source>
        <dbReference type="EMBL" id="SFP24988.1"/>
    </source>
</evidence>
<name>A0A1I5NT35_9BACT</name>
<dbReference type="Gene3D" id="3.40.630.30">
    <property type="match status" value="1"/>
</dbReference>
<dbReference type="STRING" id="1079859.SAMN04515674_102107"/>
<evidence type="ECO:0000313" key="3">
    <source>
        <dbReference type="Proteomes" id="UP000199306"/>
    </source>
</evidence>
<dbReference type="Pfam" id="PF00583">
    <property type="entry name" value="Acetyltransf_1"/>
    <property type="match status" value="1"/>
</dbReference>
<dbReference type="Proteomes" id="UP000199306">
    <property type="component" value="Unassembled WGS sequence"/>
</dbReference>
<dbReference type="RefSeq" id="WP_092012357.1">
    <property type="nucleotide sequence ID" value="NZ_FOXH01000002.1"/>
</dbReference>
<protein>
    <submittedName>
        <fullName evidence="2">Acetyltransferase (GNAT) domain-containing protein</fullName>
    </submittedName>
</protein>
<proteinExistence type="predicted"/>
<dbReference type="AlphaFoldDB" id="A0A1I5NT35"/>
<dbReference type="InterPro" id="IPR000182">
    <property type="entry name" value="GNAT_dom"/>
</dbReference>
<evidence type="ECO:0000259" key="1">
    <source>
        <dbReference type="PROSITE" id="PS51186"/>
    </source>
</evidence>
<dbReference type="SUPFAM" id="SSF55729">
    <property type="entry name" value="Acyl-CoA N-acyltransferases (Nat)"/>
    <property type="match status" value="1"/>
</dbReference>
<keyword evidence="3" id="KW-1185">Reference proteome</keyword>
<gene>
    <name evidence="2" type="ORF">SAMN04515674_102107</name>
</gene>
<accession>A0A1I5NT35</accession>
<reference evidence="2 3" key="1">
    <citation type="submission" date="2016-10" db="EMBL/GenBank/DDBJ databases">
        <authorList>
            <person name="de Groot N.N."/>
        </authorList>
    </citation>
    <scope>NUCLEOTIDE SEQUENCE [LARGE SCALE GENOMIC DNA]</scope>
    <source>
        <strain evidence="3">E92,LMG 26720,CCM 7988</strain>
    </source>
</reference>
<dbReference type="PROSITE" id="PS51186">
    <property type="entry name" value="GNAT"/>
    <property type="match status" value="1"/>
</dbReference>
<keyword evidence="2" id="KW-0808">Transferase</keyword>
<organism evidence="2 3">
    <name type="scientific">Pseudarcicella hirudinis</name>
    <dbReference type="NCBI Taxonomy" id="1079859"/>
    <lineage>
        <taxon>Bacteria</taxon>
        <taxon>Pseudomonadati</taxon>
        <taxon>Bacteroidota</taxon>
        <taxon>Cytophagia</taxon>
        <taxon>Cytophagales</taxon>
        <taxon>Flectobacillaceae</taxon>
        <taxon>Pseudarcicella</taxon>
    </lineage>
</organism>
<dbReference type="InterPro" id="IPR016181">
    <property type="entry name" value="Acyl_CoA_acyltransferase"/>
</dbReference>
<dbReference type="OrthoDB" id="5109343at2"/>
<feature type="domain" description="N-acetyltransferase" evidence="1">
    <location>
        <begin position="3"/>
        <end position="184"/>
    </location>
</feature>
<dbReference type="EMBL" id="FOXH01000002">
    <property type="protein sequence ID" value="SFP24988.1"/>
    <property type="molecule type" value="Genomic_DNA"/>
</dbReference>
<sequence>MSIVFTTISSAEEITQVLTLQQENLRKNISEETADNQGFVTVVHNFDLLNRMNTAIPQIIAKDGDQVVGYALVMPESFKNDVPVLMAMFDMLGALEYQGKLVKDYRYYVMGQVCVSEAYRGKGIFDGLYKTHQNLLSSQFDICVTEIAKRNTRSLSAHKRVGFEIIHEYFDTTYPELWEVVVLPLAS</sequence>